<dbReference type="InterPro" id="IPR052735">
    <property type="entry name" value="NAD_biosynth-regulator"/>
</dbReference>
<keyword evidence="2" id="KW-0238">DNA-binding</keyword>
<dbReference type="Pfam" id="PF13521">
    <property type="entry name" value="AAA_28"/>
    <property type="match status" value="1"/>
</dbReference>
<name>A0A5C5XU23_9BACT</name>
<dbReference type="GO" id="GO:0003677">
    <property type="term" value="F:DNA binding"/>
    <property type="evidence" value="ECO:0007669"/>
    <property type="project" value="UniProtKB-KW"/>
</dbReference>
<dbReference type="GO" id="GO:0016779">
    <property type="term" value="F:nucleotidyltransferase activity"/>
    <property type="evidence" value="ECO:0007669"/>
    <property type="project" value="UniProtKB-KW"/>
</dbReference>
<dbReference type="EMBL" id="SJPK01000006">
    <property type="protein sequence ID" value="TWT66218.1"/>
    <property type="molecule type" value="Genomic_DNA"/>
</dbReference>
<gene>
    <name evidence="2" type="ORF">CA85_30820</name>
</gene>
<dbReference type="Proteomes" id="UP000318053">
    <property type="component" value="Unassembled WGS sequence"/>
</dbReference>
<dbReference type="InterPro" id="IPR038727">
    <property type="entry name" value="NadR/Ttd14_AAA_dom"/>
</dbReference>
<comment type="caution">
    <text evidence="2">The sequence shown here is derived from an EMBL/GenBank/DDBJ whole genome shotgun (WGS) entry which is preliminary data.</text>
</comment>
<dbReference type="PANTHER" id="PTHR37512">
    <property type="entry name" value="TRIFUNCTIONAL NAD BIOSYNTHESIS/REGULATOR PROTEIN NADR"/>
    <property type="match status" value="1"/>
</dbReference>
<proteinExistence type="predicted"/>
<sequence length="118" mass="13947">MEHREREDEILLDANRYLFIDTDATTTYQFSYDYHAEAHPIVSALADQCRDRYQLCFVCDTDIPYDDTWDRSGELHREDFQARIKSDLVRREISYLSLSGTLPCRMNQVIETLKGLDM</sequence>
<keyword evidence="2" id="KW-0808">Transferase</keyword>
<accession>A0A5C5XU23</accession>
<dbReference type="PANTHER" id="PTHR37512:SF1">
    <property type="entry name" value="NADR_TTD14 AAA DOMAIN-CONTAINING PROTEIN"/>
    <property type="match status" value="1"/>
</dbReference>
<dbReference type="InterPro" id="IPR027417">
    <property type="entry name" value="P-loop_NTPase"/>
</dbReference>
<keyword evidence="2" id="KW-0548">Nucleotidyltransferase</keyword>
<keyword evidence="3" id="KW-1185">Reference proteome</keyword>
<evidence type="ECO:0000313" key="2">
    <source>
        <dbReference type="EMBL" id="TWT66218.1"/>
    </source>
</evidence>
<organism evidence="2 3">
    <name type="scientific">Allorhodopirellula solitaria</name>
    <dbReference type="NCBI Taxonomy" id="2527987"/>
    <lineage>
        <taxon>Bacteria</taxon>
        <taxon>Pseudomonadati</taxon>
        <taxon>Planctomycetota</taxon>
        <taxon>Planctomycetia</taxon>
        <taxon>Pirellulales</taxon>
        <taxon>Pirellulaceae</taxon>
        <taxon>Allorhodopirellula</taxon>
    </lineage>
</organism>
<protein>
    <submittedName>
        <fullName evidence="2">Bifunctional DNA-binding transcriptional repressor/ NMN adenylyltransferase</fullName>
    </submittedName>
</protein>
<evidence type="ECO:0000259" key="1">
    <source>
        <dbReference type="Pfam" id="PF13521"/>
    </source>
</evidence>
<reference evidence="2 3" key="1">
    <citation type="submission" date="2019-02" db="EMBL/GenBank/DDBJ databases">
        <title>Deep-cultivation of Planctomycetes and their phenomic and genomic characterization uncovers novel biology.</title>
        <authorList>
            <person name="Wiegand S."/>
            <person name="Jogler M."/>
            <person name="Boedeker C."/>
            <person name="Pinto D."/>
            <person name="Vollmers J."/>
            <person name="Rivas-Marin E."/>
            <person name="Kohn T."/>
            <person name="Peeters S.H."/>
            <person name="Heuer A."/>
            <person name="Rast P."/>
            <person name="Oberbeckmann S."/>
            <person name="Bunk B."/>
            <person name="Jeske O."/>
            <person name="Meyerdierks A."/>
            <person name="Storesund J.E."/>
            <person name="Kallscheuer N."/>
            <person name="Luecker S."/>
            <person name="Lage O.M."/>
            <person name="Pohl T."/>
            <person name="Merkel B.J."/>
            <person name="Hornburger P."/>
            <person name="Mueller R.-W."/>
            <person name="Bruemmer F."/>
            <person name="Labrenz M."/>
            <person name="Spormann A.M."/>
            <person name="Op Den Camp H."/>
            <person name="Overmann J."/>
            <person name="Amann R."/>
            <person name="Jetten M.S.M."/>
            <person name="Mascher T."/>
            <person name="Medema M.H."/>
            <person name="Devos D.P."/>
            <person name="Kaster A.-K."/>
            <person name="Ovreas L."/>
            <person name="Rohde M."/>
            <person name="Galperin M.Y."/>
            <person name="Jogler C."/>
        </authorList>
    </citation>
    <scope>NUCLEOTIDE SEQUENCE [LARGE SCALE GENOMIC DNA]</scope>
    <source>
        <strain evidence="2 3">CA85</strain>
    </source>
</reference>
<dbReference type="AlphaFoldDB" id="A0A5C5XU23"/>
<dbReference type="Gene3D" id="3.40.50.300">
    <property type="entry name" value="P-loop containing nucleotide triphosphate hydrolases"/>
    <property type="match status" value="1"/>
</dbReference>
<evidence type="ECO:0000313" key="3">
    <source>
        <dbReference type="Proteomes" id="UP000318053"/>
    </source>
</evidence>
<feature type="domain" description="NadR/Ttd14 AAA" evidence="1">
    <location>
        <begin position="2"/>
        <end position="102"/>
    </location>
</feature>